<dbReference type="GO" id="GO:0046872">
    <property type="term" value="F:metal ion binding"/>
    <property type="evidence" value="ECO:0007669"/>
    <property type="project" value="UniProtKB-KW"/>
</dbReference>
<evidence type="ECO:0000256" key="3">
    <source>
        <dbReference type="ARBA" id="ARBA00022485"/>
    </source>
</evidence>
<dbReference type="GO" id="GO:0034628">
    <property type="term" value="P:'de novo' NAD+ biosynthetic process from L-aspartate"/>
    <property type="evidence" value="ECO:0007669"/>
    <property type="project" value="TreeGrafter"/>
</dbReference>
<evidence type="ECO:0000256" key="9">
    <source>
        <dbReference type="ARBA" id="ARBA00023014"/>
    </source>
</evidence>
<keyword evidence="7 10" id="KW-0479">Metal-binding</keyword>
<name>A0A6J4TZT1_9BACT</name>
<evidence type="ECO:0000256" key="2">
    <source>
        <dbReference type="ARBA" id="ARBA00012669"/>
    </source>
</evidence>
<dbReference type="HAMAP" id="MF_00569">
    <property type="entry name" value="NadA_type3"/>
    <property type="match status" value="1"/>
</dbReference>
<dbReference type="InterPro" id="IPR036094">
    <property type="entry name" value="NadA_sf"/>
</dbReference>
<feature type="binding site" evidence="10">
    <location>
        <position position="286"/>
    </location>
    <ligand>
        <name>[4Fe-4S] cluster</name>
        <dbReference type="ChEBI" id="CHEBI:49883"/>
    </ligand>
</feature>
<feature type="binding site" evidence="10">
    <location>
        <position position="101"/>
    </location>
    <ligand>
        <name>iminosuccinate</name>
        <dbReference type="ChEBI" id="CHEBI:77875"/>
    </ligand>
</feature>
<evidence type="ECO:0000313" key="11">
    <source>
        <dbReference type="EMBL" id="CAA9534660.1"/>
    </source>
</evidence>
<keyword evidence="8 10" id="KW-0408">Iron</keyword>
<evidence type="ECO:0000256" key="1">
    <source>
        <dbReference type="ARBA" id="ARBA00005065"/>
    </source>
</evidence>
<proteinExistence type="inferred from homology"/>
<evidence type="ECO:0000256" key="6">
    <source>
        <dbReference type="ARBA" id="ARBA00022679"/>
    </source>
</evidence>
<evidence type="ECO:0000256" key="8">
    <source>
        <dbReference type="ARBA" id="ARBA00023004"/>
    </source>
</evidence>
<feature type="binding site" evidence="10">
    <location>
        <begin position="196"/>
        <end position="198"/>
    </location>
    <ligand>
        <name>iminosuccinate</name>
        <dbReference type="ChEBI" id="CHEBI:77875"/>
    </ligand>
</feature>
<evidence type="ECO:0000256" key="5">
    <source>
        <dbReference type="ARBA" id="ARBA00022642"/>
    </source>
</evidence>
<feature type="binding site" evidence="10">
    <location>
        <position position="118"/>
    </location>
    <ligand>
        <name>iminosuccinate</name>
        <dbReference type="ChEBI" id="CHEBI:77875"/>
    </ligand>
</feature>
<dbReference type="GO" id="GO:0008987">
    <property type="term" value="F:quinolinate synthetase A activity"/>
    <property type="evidence" value="ECO:0007669"/>
    <property type="project" value="UniProtKB-UniRule"/>
</dbReference>
<dbReference type="InterPro" id="IPR023515">
    <property type="entry name" value="Quinolinate_synth_A_type3"/>
</dbReference>
<sequence>MVLDLQLDRGLRDRVAGTALLDEAVPSPRPSSWLLAPQLEAAACVPEEGTGAYDQLRRYGVGPLRQERIPRAYFRIDAAERDARIWDLRRRLGDRLVVLGHHYQRDEVIQFADFRGDSFKLSQQAAGRPDAEFILFCGVHFMAESADILSGPNQTVILPNLEAGCSMADMAKADDVQAAWDALGDLGISGLVPITYMNSAAALKAFCGRHGGIVCTSSNAGRVFDWAFERGEKLFFFPDEHLGRNTGVKKGIPTDKMVVWDPFLPLGGNTAEALRDAVVILWKGYCSVHARFSVEQIEVARAAHPGVNVIVHPECRLEVVQAADCDGSTEFIIDTIRAAAPGTTWAVGTEINLVRRLDAELPDKHVFCLDPVICPCSTMYRVHPAYVLWTLEHLASGQTVNQIRVEPEIARDALVALDRMLSVP</sequence>
<feature type="binding site" evidence="10">
    <location>
        <position position="329"/>
    </location>
    <ligand>
        <name>iminosuccinate</name>
        <dbReference type="ChEBI" id="CHEBI:77875"/>
    </ligand>
</feature>
<protein>
    <recommendedName>
        <fullName evidence="2 10">Quinolinate synthase</fullName>
        <ecNumber evidence="2 10">2.5.1.72</ecNumber>
    </recommendedName>
</protein>
<evidence type="ECO:0000256" key="10">
    <source>
        <dbReference type="HAMAP-Rule" id="MF_00569"/>
    </source>
</evidence>
<dbReference type="EMBL" id="CADCWE010000081">
    <property type="protein sequence ID" value="CAA9534660.1"/>
    <property type="molecule type" value="Genomic_DNA"/>
</dbReference>
<keyword evidence="9 10" id="KW-0411">Iron-sulfur</keyword>
<dbReference type="GO" id="GO:0051539">
    <property type="term" value="F:4 iron, 4 sulfur cluster binding"/>
    <property type="evidence" value="ECO:0007669"/>
    <property type="project" value="UniProtKB-KW"/>
</dbReference>
<dbReference type="SUPFAM" id="SSF142754">
    <property type="entry name" value="NadA-like"/>
    <property type="match status" value="1"/>
</dbReference>
<dbReference type="NCBIfam" id="NF006883">
    <property type="entry name" value="PRK09375.2-4"/>
    <property type="match status" value="1"/>
</dbReference>
<reference evidence="11" key="1">
    <citation type="submission" date="2020-02" db="EMBL/GenBank/DDBJ databases">
        <authorList>
            <person name="Meier V. D."/>
        </authorList>
    </citation>
    <scope>NUCLEOTIDE SEQUENCE</scope>
    <source>
        <strain evidence="11">AVDCRST_MAG73</strain>
    </source>
</reference>
<dbReference type="PANTHER" id="PTHR30573:SF0">
    <property type="entry name" value="QUINOLINATE SYNTHASE, CHLOROPLASTIC"/>
    <property type="match status" value="1"/>
</dbReference>
<dbReference type="PANTHER" id="PTHR30573">
    <property type="entry name" value="QUINOLINATE SYNTHETASE A"/>
    <property type="match status" value="1"/>
</dbReference>
<evidence type="ECO:0000256" key="7">
    <source>
        <dbReference type="ARBA" id="ARBA00022723"/>
    </source>
</evidence>
<keyword evidence="3 10" id="KW-0004">4Fe-4S</keyword>
<dbReference type="Pfam" id="PF02445">
    <property type="entry name" value="NadA"/>
    <property type="match status" value="1"/>
</dbReference>
<keyword evidence="4 10" id="KW-0963">Cytoplasm</keyword>
<dbReference type="AlphaFoldDB" id="A0A6J4TZT1"/>
<dbReference type="NCBIfam" id="TIGR00550">
    <property type="entry name" value="nadA"/>
    <property type="match status" value="1"/>
</dbReference>
<comment type="subcellular location">
    <subcellularLocation>
        <location evidence="10">Cytoplasm</location>
    </subcellularLocation>
</comment>
<evidence type="ECO:0000256" key="4">
    <source>
        <dbReference type="ARBA" id="ARBA00022490"/>
    </source>
</evidence>
<comment type="function">
    <text evidence="10">Catalyzes the condensation of iminoaspartate with dihydroxyacetone phosphate to form quinolinate.</text>
</comment>
<gene>
    <name evidence="10" type="primary">nadA</name>
    <name evidence="11" type="ORF">AVDCRST_MAG73-1262</name>
</gene>
<dbReference type="GO" id="GO:0005829">
    <property type="term" value="C:cytosol"/>
    <property type="evidence" value="ECO:0007669"/>
    <property type="project" value="TreeGrafter"/>
</dbReference>
<comment type="pathway">
    <text evidence="1 10">Cofactor biosynthesis; NAD(+) biosynthesis; quinolinate from iminoaspartate: step 1/1.</text>
</comment>
<accession>A0A6J4TZT1</accession>
<keyword evidence="6 10" id="KW-0808">Transferase</keyword>
<organism evidence="11">
    <name type="scientific">uncultured Thermomicrobiales bacterium</name>
    <dbReference type="NCBI Taxonomy" id="1645740"/>
    <lineage>
        <taxon>Bacteria</taxon>
        <taxon>Pseudomonadati</taxon>
        <taxon>Thermomicrobiota</taxon>
        <taxon>Thermomicrobia</taxon>
        <taxon>Thermomicrobiales</taxon>
        <taxon>environmental samples</taxon>
    </lineage>
</organism>
<comment type="catalytic activity">
    <reaction evidence="10">
        <text>iminosuccinate + dihydroxyacetone phosphate = quinolinate + phosphate + 2 H2O + H(+)</text>
        <dbReference type="Rhea" id="RHEA:25888"/>
        <dbReference type="ChEBI" id="CHEBI:15377"/>
        <dbReference type="ChEBI" id="CHEBI:15378"/>
        <dbReference type="ChEBI" id="CHEBI:29959"/>
        <dbReference type="ChEBI" id="CHEBI:43474"/>
        <dbReference type="ChEBI" id="CHEBI:57642"/>
        <dbReference type="ChEBI" id="CHEBI:77875"/>
        <dbReference type="EC" id="2.5.1.72"/>
    </reaction>
</comment>
<keyword evidence="5 10" id="KW-0662">Pyridine nucleotide biosynthesis</keyword>
<feature type="binding site" evidence="10">
    <location>
        <position position="376"/>
    </location>
    <ligand>
        <name>[4Fe-4S] cluster</name>
        <dbReference type="ChEBI" id="CHEBI:49883"/>
    </ligand>
</feature>
<dbReference type="InterPro" id="IPR003473">
    <property type="entry name" value="NadA"/>
</dbReference>
<dbReference type="Gene3D" id="3.40.50.10800">
    <property type="entry name" value="NadA-like"/>
    <property type="match status" value="3"/>
</dbReference>
<feature type="binding site" evidence="10">
    <location>
        <position position="165"/>
    </location>
    <ligand>
        <name>[4Fe-4S] cluster</name>
        <dbReference type="ChEBI" id="CHEBI:49883"/>
    </ligand>
</feature>
<dbReference type="EC" id="2.5.1.72" evidence="2 10"/>
<comment type="cofactor">
    <cofactor evidence="10">
        <name>[4Fe-4S] cluster</name>
        <dbReference type="ChEBI" id="CHEBI:49883"/>
    </cofactor>
    <text evidence="10">Binds 1 [4Fe-4S] cluster per subunit.</text>
</comment>
<dbReference type="UniPathway" id="UPA00253">
    <property type="reaction ID" value="UER00327"/>
</dbReference>
<feature type="binding site" evidence="10">
    <location>
        <position position="217"/>
    </location>
    <ligand>
        <name>iminosuccinate</name>
        <dbReference type="ChEBI" id="CHEBI:77875"/>
    </ligand>
</feature>
<feature type="binding site" evidence="10">
    <location>
        <begin position="312"/>
        <end position="314"/>
    </location>
    <ligand>
        <name>iminosuccinate</name>
        <dbReference type="ChEBI" id="CHEBI:77875"/>
    </ligand>
</feature>
<comment type="similarity">
    <text evidence="10">Belongs to the quinolinate synthase family. Type 3 subfamily.</text>
</comment>